<evidence type="ECO:0000256" key="1">
    <source>
        <dbReference type="ARBA" id="ARBA00022729"/>
    </source>
</evidence>
<accession>A0A1M6BXH6</accession>
<proteinExistence type="predicted"/>
<name>A0A1M6BXH6_9FLAO</name>
<evidence type="ECO:0000256" key="2">
    <source>
        <dbReference type="SAM" id="SignalP"/>
    </source>
</evidence>
<feature type="domain" description="Secretion system C-terminal sorting" evidence="3">
    <location>
        <begin position="305"/>
        <end position="371"/>
    </location>
</feature>
<reference evidence="4 5" key="1">
    <citation type="submission" date="2016-11" db="EMBL/GenBank/DDBJ databases">
        <authorList>
            <person name="Jaros S."/>
            <person name="Januszkiewicz K."/>
            <person name="Wedrychowicz H."/>
        </authorList>
    </citation>
    <scope>NUCLEOTIDE SEQUENCE [LARGE SCALE GENOMIC DNA]</scope>
    <source>
        <strain evidence="4 5">CGMCC 1.12213</strain>
    </source>
</reference>
<dbReference type="AlphaFoldDB" id="A0A1M6BXH6"/>
<dbReference type="OrthoDB" id="1403372at2"/>
<dbReference type="RefSeq" id="WP_019387576.1">
    <property type="nucleotide sequence ID" value="NZ_ALIH01000006.1"/>
</dbReference>
<feature type="chain" id="PRO_5009916193" evidence="2">
    <location>
        <begin position="22"/>
        <end position="372"/>
    </location>
</feature>
<keyword evidence="1 2" id="KW-0732">Signal</keyword>
<dbReference type="NCBIfam" id="TIGR04183">
    <property type="entry name" value="Por_Secre_tail"/>
    <property type="match status" value="1"/>
</dbReference>
<sequence>MKNLTLLAVLFFLSFGYSSDAQTVYKVDERRIYSWDGNPDWNQHSTEQYIYANGGNKETSIITSSFPGGEVLYQDLKTYNANNDIILEVTQFWNSVTLQWETTAQTVYTYNLSGELEYETDQSYNFVTQMFTDAFRTKNEYLNGNLIRITFQKSENGVWVDEDKFEYSHNTSGQPVEEIESLWNTTTMMWDPIERAIATYTSGLLTKLEIYKYTNGSWETQPFEQYLLEYNGMLQTKFTWQSWDGAQWVNEDLETSAYDANDNLEELIYWSWSGSVWEPYYKEETDNSVAGPLSSTVFDSENFKVYPNPVSEIINITSKTPIDKVELYSVLGLKIMESPNYKNINVSHIKSGLYLVKASIGRSSTTKKIVIK</sequence>
<dbReference type="eggNOG" id="COG3209">
    <property type="taxonomic scope" value="Bacteria"/>
</dbReference>
<evidence type="ECO:0000313" key="4">
    <source>
        <dbReference type="EMBL" id="SHI53482.1"/>
    </source>
</evidence>
<evidence type="ECO:0000259" key="3">
    <source>
        <dbReference type="Pfam" id="PF18962"/>
    </source>
</evidence>
<protein>
    <submittedName>
        <fullName evidence="4">Por secretion system C-terminal sorting domain-containing protein</fullName>
    </submittedName>
</protein>
<dbReference type="STRING" id="1178825.SAMN05216261_0957"/>
<dbReference type="EMBL" id="FQYK01000002">
    <property type="protein sequence ID" value="SHI53482.1"/>
    <property type="molecule type" value="Genomic_DNA"/>
</dbReference>
<evidence type="ECO:0000313" key="5">
    <source>
        <dbReference type="Proteomes" id="UP000184396"/>
    </source>
</evidence>
<gene>
    <name evidence="4" type="ORF">SAMN05216261_0957</name>
</gene>
<dbReference type="Proteomes" id="UP000184396">
    <property type="component" value="Unassembled WGS sequence"/>
</dbReference>
<organism evidence="4 5">
    <name type="scientific">Algibacter luteus</name>
    <dbReference type="NCBI Taxonomy" id="1178825"/>
    <lineage>
        <taxon>Bacteria</taxon>
        <taxon>Pseudomonadati</taxon>
        <taxon>Bacteroidota</taxon>
        <taxon>Flavobacteriia</taxon>
        <taxon>Flavobacteriales</taxon>
        <taxon>Flavobacteriaceae</taxon>
        <taxon>Algibacter</taxon>
    </lineage>
</organism>
<dbReference type="Pfam" id="PF18962">
    <property type="entry name" value="Por_Secre_tail"/>
    <property type="match status" value="1"/>
</dbReference>
<dbReference type="Gene3D" id="2.40.128.720">
    <property type="match status" value="3"/>
</dbReference>
<feature type="signal peptide" evidence="2">
    <location>
        <begin position="1"/>
        <end position="21"/>
    </location>
</feature>
<dbReference type="InterPro" id="IPR026444">
    <property type="entry name" value="Secre_tail"/>
</dbReference>
<keyword evidence="5" id="KW-1185">Reference proteome</keyword>